<dbReference type="Proteomes" id="UP000050786">
    <property type="component" value="Unassembled WGS sequence"/>
</dbReference>
<protein>
    <recommendedName>
        <fullName evidence="3">NAD-specific glutamate dehydrogenase</fullName>
    </recommendedName>
</protein>
<dbReference type="EMBL" id="CYPS01000036">
    <property type="protein sequence ID" value="CUH43204.1"/>
    <property type="molecule type" value="Genomic_DNA"/>
</dbReference>
<organism evidence="1 2">
    <name type="scientific">Ruegeria atlantica</name>
    <dbReference type="NCBI Taxonomy" id="81569"/>
    <lineage>
        <taxon>Bacteria</taxon>
        <taxon>Pseudomonadati</taxon>
        <taxon>Pseudomonadota</taxon>
        <taxon>Alphaproteobacteria</taxon>
        <taxon>Rhodobacterales</taxon>
        <taxon>Roseobacteraceae</taxon>
        <taxon>Ruegeria</taxon>
    </lineage>
</organism>
<accession>A0A0N7LNS1</accession>
<dbReference type="AlphaFoldDB" id="A0A0N7LNS1"/>
<evidence type="ECO:0000313" key="1">
    <source>
        <dbReference type="EMBL" id="CUH43204.1"/>
    </source>
</evidence>
<proteinExistence type="predicted"/>
<gene>
    <name evidence="1" type="ORF">RUM4293_02097</name>
</gene>
<reference evidence="2" key="1">
    <citation type="submission" date="2015-09" db="EMBL/GenBank/DDBJ databases">
        <authorList>
            <person name="Rodrigo-Torres L."/>
            <person name="Arahal D.R."/>
        </authorList>
    </citation>
    <scope>NUCLEOTIDE SEQUENCE [LARGE SCALE GENOMIC DNA]</scope>
    <source>
        <strain evidence="2">CECT 4293</strain>
    </source>
</reference>
<evidence type="ECO:0008006" key="3">
    <source>
        <dbReference type="Google" id="ProtNLM"/>
    </source>
</evidence>
<dbReference type="AntiFam" id="ANF00072">
    <property type="entry name" value="Shadow ORF (opposite TypA)"/>
</dbReference>
<sequence length="355" mass="39432">MTTAFFLGQDIGFGFELGVRCNRTWLTQNLTTLNAFTVDTAQQGADVVARFTAIQQLAEHFNTSTGGFLSVTDADDFDLVANVDHATLNTAGHNGTTTRDREHVFDRHQERLVNSALRRRDVLVHGSHQLADRFFADFRLVAFHRGQSRTCDDRNVVAGVVIRRQQLADFHFHQFQQFFVVNLIHFVHEHDHGRDANLAAQQDVLAGLRHRAVSSVHNQDRAVHLCGTGDHVLDVVGVAGAVDVRIVTRVGLVFHVGGRDGDATCFFFRRAVNLVIRFEVTEILGDCCGQRGLAVVNVANRADVDVRLITLKLFLCHSSGALLRLGGPVVPWLHLRARDIWFKGENQAHPALKAG</sequence>
<keyword evidence="2" id="KW-1185">Reference proteome</keyword>
<dbReference type="AntiFam" id="ANF00225">
    <property type="entry name" value="Shadow ORF (opposite tuf)"/>
</dbReference>
<evidence type="ECO:0000313" key="2">
    <source>
        <dbReference type="Proteomes" id="UP000050786"/>
    </source>
</evidence>
<name>A0A0N7LNS1_9RHOB</name>